<gene>
    <name evidence="1" type="ORF">UFOPK2579_00952</name>
</gene>
<organism evidence="1">
    <name type="scientific">freshwater metagenome</name>
    <dbReference type="NCBI Taxonomy" id="449393"/>
    <lineage>
        <taxon>unclassified sequences</taxon>
        <taxon>metagenomes</taxon>
        <taxon>ecological metagenomes</taxon>
    </lineage>
</organism>
<dbReference type="AlphaFoldDB" id="A0A6J6PR04"/>
<dbReference type="Pfam" id="PF05108">
    <property type="entry name" value="T7SS_ESX1_EccB"/>
    <property type="match status" value="1"/>
</dbReference>
<sequence length="357" mass="36807">MIDEQPLGDDIGILNAPAVLPDTSGLIGSGWTACTGTGFGLKADVSSTPLVQTSGDLANPVGFTVVTQDAEGKKEYWVIAEAPATLDRPVQAFRYLLTQEAGLADGLLDAVNLPTIGEASEVPPEWVALFPRGGDLDLTSFDLPDVGASAPGLDGAKVGQYLPDGAGGGYALSADGPVPLDPFAYAVYTHARFPDGRKPRPADLADVPDVQRAVGVYDAAAWPTQALSAVAGQQCALLEATAGETPRARLALDPTGDASAEGLDAATEREASVERGHAAYVMSGDWSDVAGDSVWAVDAKGRANALVGPDTAAQLGWESVRPTLVPDSWIKLFGEGVALSREAALCPPSRVTDPECS</sequence>
<accession>A0A6J6PR04</accession>
<dbReference type="EMBL" id="CAEZXR010000092">
    <property type="protein sequence ID" value="CAB4701207.1"/>
    <property type="molecule type" value="Genomic_DNA"/>
</dbReference>
<dbReference type="InterPro" id="IPR007795">
    <property type="entry name" value="T7SS_EccB"/>
</dbReference>
<protein>
    <submittedName>
        <fullName evidence="1">Unannotated protein</fullName>
    </submittedName>
</protein>
<name>A0A6J6PR04_9ZZZZ</name>
<evidence type="ECO:0000313" key="1">
    <source>
        <dbReference type="EMBL" id="CAB4701207.1"/>
    </source>
</evidence>
<proteinExistence type="predicted"/>
<reference evidence="1" key="1">
    <citation type="submission" date="2020-05" db="EMBL/GenBank/DDBJ databases">
        <authorList>
            <person name="Chiriac C."/>
            <person name="Salcher M."/>
            <person name="Ghai R."/>
            <person name="Kavagutti S V."/>
        </authorList>
    </citation>
    <scope>NUCLEOTIDE SEQUENCE</scope>
</reference>